<keyword evidence="1" id="KW-0472">Membrane</keyword>
<dbReference type="EMBL" id="JAEACU010000003">
    <property type="protein sequence ID" value="KAH7536596.1"/>
    <property type="molecule type" value="Genomic_DNA"/>
</dbReference>
<dbReference type="SUPFAM" id="SSF64484">
    <property type="entry name" value="beta and beta-prime subunits of DNA dependent RNA-polymerase"/>
    <property type="match status" value="1"/>
</dbReference>
<comment type="caution">
    <text evidence="2">The sequence shown here is derived from an EMBL/GenBank/DDBJ whole genome shotgun (WGS) entry which is preliminary data.</text>
</comment>
<name>A0A978VM21_ZIZJJ</name>
<proteinExistence type="predicted"/>
<evidence type="ECO:0000256" key="1">
    <source>
        <dbReference type="SAM" id="Phobius"/>
    </source>
</evidence>
<dbReference type="InterPro" id="IPR014724">
    <property type="entry name" value="RNA_pol_RPB2_OB-fold"/>
</dbReference>
<keyword evidence="1" id="KW-0812">Transmembrane</keyword>
<evidence type="ECO:0000313" key="3">
    <source>
        <dbReference type="Proteomes" id="UP000813462"/>
    </source>
</evidence>
<gene>
    <name evidence="2" type="ORF">FEM48_Zijuj03G0001600</name>
</gene>
<sequence>MYCREIVNNIIIVLDRLSAIIRKHENNTQARITRPNRTGNDAGRMQVLDDDGIAALGEIIRDQMIDKLTNSQSYEGGYGTGLTDRDFKFASRTFKGPIGESSVVDKVALFKDKNNNMCIKYLVHHTRRHEGKMIELLVGRAEVSCGRFRYGSAFGEPSGHADTVEAIDRLLWPTMTFKRGPFFFFFLLLFSLLASRYHRLSTTGIYLHGTNLLPEAKAHGEISFFFTITVPFLHVKALIIV</sequence>
<dbReference type="AlphaFoldDB" id="A0A978VM21"/>
<dbReference type="Gene3D" id="2.40.50.150">
    <property type="match status" value="1"/>
</dbReference>
<accession>A0A978VM21</accession>
<evidence type="ECO:0000313" key="2">
    <source>
        <dbReference type="EMBL" id="KAH7536596.1"/>
    </source>
</evidence>
<protein>
    <submittedName>
        <fullName evidence="2">Uncharacterized protein</fullName>
    </submittedName>
</protein>
<organism evidence="2 3">
    <name type="scientific">Ziziphus jujuba var. spinosa</name>
    <dbReference type="NCBI Taxonomy" id="714518"/>
    <lineage>
        <taxon>Eukaryota</taxon>
        <taxon>Viridiplantae</taxon>
        <taxon>Streptophyta</taxon>
        <taxon>Embryophyta</taxon>
        <taxon>Tracheophyta</taxon>
        <taxon>Spermatophyta</taxon>
        <taxon>Magnoliopsida</taxon>
        <taxon>eudicotyledons</taxon>
        <taxon>Gunneridae</taxon>
        <taxon>Pentapetalae</taxon>
        <taxon>rosids</taxon>
        <taxon>fabids</taxon>
        <taxon>Rosales</taxon>
        <taxon>Rhamnaceae</taxon>
        <taxon>Paliureae</taxon>
        <taxon>Ziziphus</taxon>
    </lineage>
</organism>
<reference evidence="2" key="1">
    <citation type="journal article" date="2021" name="Front. Plant Sci.">
        <title>Chromosome-Scale Genome Assembly for Chinese Sour Jujube and Insights Into Its Genome Evolution and Domestication Signature.</title>
        <authorList>
            <person name="Shen L.-Y."/>
            <person name="Luo H."/>
            <person name="Wang X.-L."/>
            <person name="Wang X.-M."/>
            <person name="Qiu X.-J."/>
            <person name="Liu H."/>
            <person name="Zhou S.-S."/>
            <person name="Jia K.-H."/>
            <person name="Nie S."/>
            <person name="Bao Y.-T."/>
            <person name="Zhang R.-G."/>
            <person name="Yun Q.-Z."/>
            <person name="Chai Y.-H."/>
            <person name="Lu J.-Y."/>
            <person name="Li Y."/>
            <person name="Zhao S.-W."/>
            <person name="Mao J.-F."/>
            <person name="Jia S.-G."/>
            <person name="Mao Y.-M."/>
        </authorList>
    </citation>
    <scope>NUCLEOTIDE SEQUENCE</scope>
    <source>
        <strain evidence="2">AT0</strain>
        <tissue evidence="2">Leaf</tissue>
    </source>
</reference>
<keyword evidence="1" id="KW-1133">Transmembrane helix</keyword>
<feature type="transmembrane region" description="Helical" evidence="1">
    <location>
        <begin position="180"/>
        <end position="198"/>
    </location>
</feature>
<dbReference type="Proteomes" id="UP000813462">
    <property type="component" value="Unassembled WGS sequence"/>
</dbReference>
<dbReference type="GO" id="GO:0003899">
    <property type="term" value="F:DNA-directed RNA polymerase activity"/>
    <property type="evidence" value="ECO:0007669"/>
    <property type="project" value="InterPro"/>
</dbReference>
<feature type="transmembrane region" description="Helical" evidence="1">
    <location>
        <begin position="218"/>
        <end position="239"/>
    </location>
</feature>